<dbReference type="PANTHER" id="PTHR28631">
    <property type="entry name" value="UPF0692 PROTEIN C19ORF54"/>
    <property type="match status" value="1"/>
</dbReference>
<evidence type="ECO:0000313" key="10">
    <source>
        <dbReference type="RefSeq" id="XP_033163215.1"/>
    </source>
</evidence>
<dbReference type="InterPro" id="IPR040043">
    <property type="entry name" value="ACTMAP"/>
</dbReference>
<comment type="catalytic activity">
    <reaction evidence="7">
        <text>N-terminal N(alpha)-acetyl-L-cysteinyl-L-aspartyl-[protein] + H2O = N-terminal L-aspartyl-[protein] + N-acetyl-L-cysteine</text>
        <dbReference type="Rhea" id="RHEA:74579"/>
        <dbReference type="Rhea" id="RHEA-COMP:12669"/>
        <dbReference type="Rhea" id="RHEA-COMP:18395"/>
        <dbReference type="ChEBI" id="CHEBI:15377"/>
        <dbReference type="ChEBI" id="CHEBI:64720"/>
        <dbReference type="ChEBI" id="CHEBI:78236"/>
        <dbReference type="ChEBI" id="CHEBI:193599"/>
    </reaction>
    <physiologicalReaction direction="left-to-right" evidence="7">
        <dbReference type="Rhea" id="RHEA:74580"/>
    </physiologicalReaction>
</comment>
<evidence type="ECO:0000256" key="5">
    <source>
        <dbReference type="ARBA" id="ARBA00034848"/>
    </source>
</evidence>
<evidence type="ECO:0000256" key="4">
    <source>
        <dbReference type="ARBA" id="ARBA00034725"/>
    </source>
</evidence>
<dbReference type="RefSeq" id="XP_033163215.1">
    <property type="nucleotide sequence ID" value="XM_033307324.1"/>
</dbReference>
<dbReference type="Proteomes" id="UP000515162">
    <property type="component" value="Chromosome 3R"/>
</dbReference>
<dbReference type="GO" id="GO:0006508">
    <property type="term" value="P:proteolysis"/>
    <property type="evidence" value="ECO:0007669"/>
    <property type="project" value="UniProtKB-KW"/>
</dbReference>
<gene>
    <name evidence="10" type="primary">LOC117142974</name>
</gene>
<evidence type="ECO:0000256" key="6">
    <source>
        <dbReference type="ARBA" id="ARBA00034908"/>
    </source>
</evidence>
<dbReference type="GO" id="GO:0004177">
    <property type="term" value="F:aminopeptidase activity"/>
    <property type="evidence" value="ECO:0007669"/>
    <property type="project" value="UniProtKB-KW"/>
</dbReference>
<keyword evidence="2" id="KW-0645">Protease</keyword>
<organism evidence="9 10">
    <name type="scientific">Drosophila mauritiana</name>
    <name type="common">Fruit fly</name>
    <dbReference type="NCBI Taxonomy" id="7226"/>
    <lineage>
        <taxon>Eukaryota</taxon>
        <taxon>Metazoa</taxon>
        <taxon>Ecdysozoa</taxon>
        <taxon>Arthropoda</taxon>
        <taxon>Hexapoda</taxon>
        <taxon>Insecta</taxon>
        <taxon>Pterygota</taxon>
        <taxon>Neoptera</taxon>
        <taxon>Endopterygota</taxon>
        <taxon>Diptera</taxon>
        <taxon>Brachycera</taxon>
        <taxon>Muscomorpha</taxon>
        <taxon>Ephydroidea</taxon>
        <taxon>Drosophilidae</taxon>
        <taxon>Drosophila</taxon>
        <taxon>Sophophora</taxon>
    </lineage>
</organism>
<protein>
    <recommendedName>
        <fullName evidence="5">Actin maturation protease</fullName>
    </recommendedName>
    <alternativeName>
        <fullName evidence="6">Actin aminopeptidase ACTMAP</fullName>
    </alternativeName>
</protein>
<evidence type="ECO:0000313" key="9">
    <source>
        <dbReference type="Proteomes" id="UP000515162"/>
    </source>
</evidence>
<dbReference type="GeneID" id="117142974"/>
<evidence type="ECO:0000256" key="7">
    <source>
        <dbReference type="ARBA" id="ARBA00049041"/>
    </source>
</evidence>
<feature type="region of interest" description="Disordered" evidence="8">
    <location>
        <begin position="1"/>
        <end position="30"/>
    </location>
</feature>
<proteinExistence type="inferred from homology"/>
<evidence type="ECO:0000256" key="8">
    <source>
        <dbReference type="SAM" id="MobiDB-lite"/>
    </source>
</evidence>
<evidence type="ECO:0000256" key="3">
    <source>
        <dbReference type="ARBA" id="ARBA00022801"/>
    </source>
</evidence>
<evidence type="ECO:0000256" key="1">
    <source>
        <dbReference type="ARBA" id="ARBA00022438"/>
    </source>
</evidence>
<name>A0A6P8K314_DROMA</name>
<dbReference type="PANTHER" id="PTHR28631:SF1">
    <property type="entry name" value="ACTIN MATURATION PROTEASE"/>
    <property type="match status" value="1"/>
</dbReference>
<keyword evidence="1" id="KW-0031">Aminopeptidase</keyword>
<keyword evidence="9" id="KW-1185">Reference proteome</keyword>
<dbReference type="AlphaFoldDB" id="A0A6P8K314"/>
<accession>A0A6P8K314</accession>
<comment type="similarity">
    <text evidence="4">Belongs to the ACTMAP family.</text>
</comment>
<feature type="compositionally biased region" description="Pro residues" evidence="8">
    <location>
        <begin position="8"/>
        <end position="17"/>
    </location>
</feature>
<dbReference type="Pfam" id="PF21646">
    <property type="entry name" value="ACTMAP-like_C"/>
    <property type="match status" value="1"/>
</dbReference>
<evidence type="ECO:0000256" key="2">
    <source>
        <dbReference type="ARBA" id="ARBA00022670"/>
    </source>
</evidence>
<keyword evidence="3" id="KW-0378">Hydrolase</keyword>
<reference evidence="10" key="1">
    <citation type="submission" date="2025-08" db="UniProtKB">
        <authorList>
            <consortium name="RefSeq"/>
        </authorList>
    </citation>
    <scope>IDENTIFICATION</scope>
    <source>
        <strain evidence="10">Mau12</strain>
        <tissue evidence="10">Whole Body</tissue>
    </source>
</reference>
<sequence>MSKISTVAPPPPPPPMIVTPSTPSTTKERPVADSITTDECSWACEYPEVQKGCYLSRVCQYTPPKHCQYYSINSIVQVGPTCGLVALSMLLGGSPTADDLLKDAIYQEYTLNGELFSAQYLFELTRKHMPGPAACQLHVGPLDCKKVKELLKAGGCLLVPYDADVNHAPCVKNGHRAHWALIVGYLVDPQDRFYVLARHGKSRNLAVWPMDTLSHSNENLKEFAQPKGYPDDEFLLPPGGISGSLGLNERCILVNGLPKQVIHVHWS</sequence>